<organism evidence="2 3">
    <name type="scientific">Phytophthora cactorum</name>
    <dbReference type="NCBI Taxonomy" id="29920"/>
    <lineage>
        <taxon>Eukaryota</taxon>
        <taxon>Sar</taxon>
        <taxon>Stramenopiles</taxon>
        <taxon>Oomycota</taxon>
        <taxon>Peronosporomycetes</taxon>
        <taxon>Peronosporales</taxon>
        <taxon>Peronosporaceae</taxon>
        <taxon>Phytophthora</taxon>
    </lineage>
</organism>
<dbReference type="Proteomes" id="UP000688947">
    <property type="component" value="Unassembled WGS sequence"/>
</dbReference>
<dbReference type="AlphaFoldDB" id="A0A8T1TVT3"/>
<accession>A0A8T1TVT3</accession>
<proteinExistence type="predicted"/>
<feature type="region of interest" description="Disordered" evidence="1">
    <location>
        <begin position="1"/>
        <end position="49"/>
    </location>
</feature>
<evidence type="ECO:0000313" key="3">
    <source>
        <dbReference type="Proteomes" id="UP000688947"/>
    </source>
</evidence>
<comment type="caution">
    <text evidence="2">The sequence shown here is derived from an EMBL/GenBank/DDBJ whole genome shotgun (WGS) entry which is preliminary data.</text>
</comment>
<sequence>MPSRQSPSSSHTPSHLQSRATPSAVPTGPSRREPSQQSSRASSFGARAVQVGHLRPTLAMLEDREESRCEELNQYPSDVDDNDIEVTSTRSTFAAKDVFFMLLVVMKCGGTWDMLSRIFKIKTPTFIKTITGFIEVVAPKLH</sequence>
<gene>
    <name evidence="2" type="ORF">JG687_00014563</name>
</gene>
<feature type="compositionally biased region" description="Low complexity" evidence="1">
    <location>
        <begin position="1"/>
        <end position="19"/>
    </location>
</feature>
<feature type="compositionally biased region" description="Low complexity" evidence="1">
    <location>
        <begin position="35"/>
        <end position="47"/>
    </location>
</feature>
<evidence type="ECO:0000313" key="2">
    <source>
        <dbReference type="EMBL" id="KAG6949900.1"/>
    </source>
</evidence>
<dbReference type="VEuPathDB" id="FungiDB:PC110_g15677"/>
<name>A0A8T1TVT3_9STRA</name>
<protein>
    <submittedName>
        <fullName evidence="2">Uncharacterized protein</fullName>
    </submittedName>
</protein>
<evidence type="ECO:0000256" key="1">
    <source>
        <dbReference type="SAM" id="MobiDB-lite"/>
    </source>
</evidence>
<dbReference type="OrthoDB" id="126991at2759"/>
<dbReference type="EMBL" id="JAENGZ010001191">
    <property type="protein sequence ID" value="KAG6949900.1"/>
    <property type="molecule type" value="Genomic_DNA"/>
</dbReference>
<reference evidence="2" key="1">
    <citation type="submission" date="2021-01" db="EMBL/GenBank/DDBJ databases">
        <title>Phytophthora aleatoria, a newly-described species from Pinus radiata is distinct from Phytophthora cactorum isolates based on comparative genomics.</title>
        <authorList>
            <person name="Mcdougal R."/>
            <person name="Panda P."/>
            <person name="Williams N."/>
            <person name="Studholme D.J."/>
        </authorList>
    </citation>
    <scope>NUCLEOTIDE SEQUENCE</scope>
    <source>
        <strain evidence="2">NZFS 3830</strain>
    </source>
</reference>